<dbReference type="AlphaFoldDB" id="A0A9Q1Q631"/>
<dbReference type="OrthoDB" id="1937804at2759"/>
<accession>A0A9Q1Q631</accession>
<evidence type="ECO:0000313" key="2">
    <source>
        <dbReference type="Proteomes" id="UP001153076"/>
    </source>
</evidence>
<dbReference type="EMBL" id="JAKOGI010000808">
    <property type="protein sequence ID" value="KAJ8430318.1"/>
    <property type="molecule type" value="Genomic_DNA"/>
</dbReference>
<sequence>MDGTLGNERAPLQDGRECDYNPYYQHLDSLQSLNVIPSSTLTSILVRKVRVKQGTLCYHQNDENKYVDVSKDYEIYSNATILQKVNTKHREPEIYLLRRNFTQPYTSFLLEEGIRISLLVSRSLNLYDRIAELLCIHAELCEFYKVKHIHYDLWLDHFYNEYFVYFAYGE</sequence>
<dbReference type="Proteomes" id="UP001153076">
    <property type="component" value="Unassembled WGS sequence"/>
</dbReference>
<comment type="caution">
    <text evidence="1">The sequence shown here is derived from an EMBL/GenBank/DDBJ whole genome shotgun (WGS) entry which is preliminary data.</text>
</comment>
<proteinExistence type="predicted"/>
<protein>
    <submittedName>
        <fullName evidence="1">Uncharacterized protein</fullName>
    </submittedName>
</protein>
<reference evidence="1" key="1">
    <citation type="submission" date="2022-04" db="EMBL/GenBank/DDBJ databases">
        <title>Carnegiea gigantea Genome sequencing and assembly v2.</title>
        <authorList>
            <person name="Copetti D."/>
            <person name="Sanderson M.J."/>
            <person name="Burquez A."/>
            <person name="Wojciechowski M.F."/>
        </authorList>
    </citation>
    <scope>NUCLEOTIDE SEQUENCE</scope>
    <source>
        <strain evidence="1">SGP5-SGP5p</strain>
        <tissue evidence="1">Aerial part</tissue>
    </source>
</reference>
<evidence type="ECO:0000313" key="1">
    <source>
        <dbReference type="EMBL" id="KAJ8430318.1"/>
    </source>
</evidence>
<organism evidence="1 2">
    <name type="scientific">Carnegiea gigantea</name>
    <dbReference type="NCBI Taxonomy" id="171969"/>
    <lineage>
        <taxon>Eukaryota</taxon>
        <taxon>Viridiplantae</taxon>
        <taxon>Streptophyta</taxon>
        <taxon>Embryophyta</taxon>
        <taxon>Tracheophyta</taxon>
        <taxon>Spermatophyta</taxon>
        <taxon>Magnoliopsida</taxon>
        <taxon>eudicotyledons</taxon>
        <taxon>Gunneridae</taxon>
        <taxon>Pentapetalae</taxon>
        <taxon>Caryophyllales</taxon>
        <taxon>Cactineae</taxon>
        <taxon>Cactaceae</taxon>
        <taxon>Cactoideae</taxon>
        <taxon>Echinocereeae</taxon>
        <taxon>Carnegiea</taxon>
    </lineage>
</organism>
<gene>
    <name evidence="1" type="ORF">Cgig2_028774</name>
</gene>
<name>A0A9Q1Q631_9CARY</name>
<keyword evidence="2" id="KW-1185">Reference proteome</keyword>